<dbReference type="Proteomes" id="UP001161160">
    <property type="component" value="Unassembled WGS sequence"/>
</dbReference>
<evidence type="ECO:0000259" key="1">
    <source>
        <dbReference type="Pfam" id="PF00534"/>
    </source>
</evidence>
<reference evidence="2" key="1">
    <citation type="submission" date="2023-04" db="EMBL/GenBank/DDBJ databases">
        <title>Genome Encyclopedia of Bacteria and Archaea VI: Functional Genomics of Type Strains.</title>
        <authorList>
            <person name="Whitman W."/>
        </authorList>
    </citation>
    <scope>NUCLEOTIDE SEQUENCE</scope>
    <source>
        <strain evidence="2">Enz.4-51</strain>
    </source>
</reference>
<dbReference type="InterPro" id="IPR027627">
    <property type="entry name" value="Glycosyltransferase_put"/>
</dbReference>
<dbReference type="PANTHER" id="PTHR46660:SF2">
    <property type="entry name" value="GLYCOSYLTRANSFERASE 1 DOMAIN-CONTAINING PROTEIN 1"/>
    <property type="match status" value="1"/>
</dbReference>
<evidence type="ECO:0000313" key="2">
    <source>
        <dbReference type="EMBL" id="MDH6505009.1"/>
    </source>
</evidence>
<dbReference type="EMBL" id="JARXYA010000028">
    <property type="protein sequence ID" value="MDH6505009.1"/>
    <property type="molecule type" value="Genomic_DNA"/>
</dbReference>
<dbReference type="RefSeq" id="WP_076023921.1">
    <property type="nucleotide sequence ID" value="NZ_JAQFIK010000008.1"/>
</dbReference>
<dbReference type="AlphaFoldDB" id="A0AA43MBV4"/>
<keyword evidence="3" id="KW-1185">Reference proteome</keyword>
<proteinExistence type="predicted"/>
<sequence>MKLRIEIVTPAPPGALHGNRITALRWHQFLMHLNYQSTVTEQWSGKSCDLLIALHGLRSYDSIKSFKRTHPDHPVVLIMTGTDIYRDLKNSKKVIQSMEMADAIVVLQPEAIHSLPKKFHTKVRVIYQSVKGITKKEPPKRHFLASIIGHLRSEKDPFCAAQSIKLLPPDSKIQLIQLGQAMSPDFKKEAISLDKKIDRYRWLGQLSHSKTLQWLSRSHVMIISSVMEGGAHVVSEAIAIGIPVIASDIPGNRGLLGHSYPAYYPVGDQVALSKILTKAETNTAFYQKLCKAIAVRKKIIKPELEQKSIQKLIKSLVK</sequence>
<dbReference type="CDD" id="cd03801">
    <property type="entry name" value="GT4_PimA-like"/>
    <property type="match status" value="1"/>
</dbReference>
<dbReference type="SUPFAM" id="SSF53756">
    <property type="entry name" value="UDP-Glycosyltransferase/glycogen phosphorylase"/>
    <property type="match status" value="1"/>
</dbReference>
<dbReference type="GeneID" id="83596236"/>
<name>A0AA43MBV4_9BURK</name>
<dbReference type="Pfam" id="PF00534">
    <property type="entry name" value="Glycos_transf_1"/>
    <property type="match status" value="1"/>
</dbReference>
<dbReference type="NCBIfam" id="TIGR04348">
    <property type="entry name" value="selenoneine biosynthesis selenosugar synthase SenB"/>
    <property type="match status" value="1"/>
</dbReference>
<dbReference type="GO" id="GO:0016757">
    <property type="term" value="F:glycosyltransferase activity"/>
    <property type="evidence" value="ECO:0007669"/>
    <property type="project" value="InterPro"/>
</dbReference>
<protein>
    <submittedName>
        <fullName evidence="2">Glycosyltransferase (TIGR04348 family)</fullName>
    </submittedName>
</protein>
<dbReference type="InterPro" id="IPR052622">
    <property type="entry name" value="Glycosyltransferase_G1"/>
</dbReference>
<dbReference type="Gene3D" id="3.40.50.2000">
    <property type="entry name" value="Glycogen Phosphorylase B"/>
    <property type="match status" value="2"/>
</dbReference>
<accession>A0AA43MBV4</accession>
<comment type="caution">
    <text evidence="2">The sequence shown here is derived from an EMBL/GenBank/DDBJ whole genome shotgun (WGS) entry which is preliminary data.</text>
</comment>
<feature type="domain" description="Glycosyl transferase family 1" evidence="1">
    <location>
        <begin position="137"/>
        <end position="289"/>
    </location>
</feature>
<organism evidence="2 3">
    <name type="scientific">Polynucleobacter sphagniphilus</name>
    <dbReference type="NCBI Taxonomy" id="1743169"/>
    <lineage>
        <taxon>Bacteria</taxon>
        <taxon>Pseudomonadati</taxon>
        <taxon>Pseudomonadota</taxon>
        <taxon>Betaproteobacteria</taxon>
        <taxon>Burkholderiales</taxon>
        <taxon>Burkholderiaceae</taxon>
        <taxon>Polynucleobacter</taxon>
    </lineage>
</organism>
<dbReference type="PANTHER" id="PTHR46660">
    <property type="match status" value="1"/>
</dbReference>
<gene>
    <name evidence="2" type="ORF">M2127_002339</name>
</gene>
<evidence type="ECO:0000313" key="3">
    <source>
        <dbReference type="Proteomes" id="UP001161160"/>
    </source>
</evidence>
<dbReference type="InterPro" id="IPR001296">
    <property type="entry name" value="Glyco_trans_1"/>
</dbReference>